<dbReference type="EMBL" id="CQBM01000001">
    <property type="protein sequence ID" value="CNH28700.1"/>
    <property type="molecule type" value="Genomic_DNA"/>
</dbReference>
<comment type="caution">
    <text evidence="1">The sequence shown here is derived from an EMBL/GenBank/DDBJ whole genome shotgun (WGS) entry which is preliminary data.</text>
</comment>
<dbReference type="Proteomes" id="UP000040841">
    <property type="component" value="Unassembled WGS sequence"/>
</dbReference>
<evidence type="ECO:0000313" key="1">
    <source>
        <dbReference type="EMBL" id="CNH28700.1"/>
    </source>
</evidence>
<dbReference type="AlphaFoldDB" id="A0AA36PME2"/>
<reference evidence="1 2" key="1">
    <citation type="submission" date="2015-03" db="EMBL/GenBank/DDBJ databases">
        <authorList>
            <consortium name="Pathogen Informatics"/>
            <person name="Murphy D."/>
        </authorList>
    </citation>
    <scope>NUCLEOTIDE SEQUENCE [LARGE SCALE GENOMIC DNA]</scope>
    <source>
        <strain evidence="1 2">FE82747</strain>
    </source>
</reference>
<name>A0AA36PME2_YERMO</name>
<protein>
    <submittedName>
        <fullName evidence="1">Uncharacterized protein</fullName>
    </submittedName>
</protein>
<organism evidence="1 2">
    <name type="scientific">Yersinia mollaretii</name>
    <dbReference type="NCBI Taxonomy" id="33060"/>
    <lineage>
        <taxon>Bacteria</taxon>
        <taxon>Pseudomonadati</taxon>
        <taxon>Pseudomonadota</taxon>
        <taxon>Gammaproteobacteria</taxon>
        <taxon>Enterobacterales</taxon>
        <taxon>Yersiniaceae</taxon>
        <taxon>Yersinia</taxon>
    </lineage>
</organism>
<sequence>MRIQQMYICPHRELSNKNLKILLTIQFAMKAMLFSADENDLYPSRCFI</sequence>
<gene>
    <name evidence="1" type="ORF">ERS008502_00023</name>
</gene>
<evidence type="ECO:0000313" key="2">
    <source>
        <dbReference type="Proteomes" id="UP000040841"/>
    </source>
</evidence>
<accession>A0AA36PME2</accession>
<proteinExistence type="predicted"/>